<dbReference type="InterPro" id="IPR036378">
    <property type="entry name" value="FAS1_dom_sf"/>
</dbReference>
<reference evidence="3 4" key="1">
    <citation type="submission" date="2023-09" db="EMBL/GenBank/DDBJ databases">
        <authorList>
            <person name="Rey-Velasco X."/>
        </authorList>
    </citation>
    <scope>NUCLEOTIDE SEQUENCE [LARGE SCALE GENOMIC DNA]</scope>
    <source>
        <strain evidence="3 4">P007</strain>
    </source>
</reference>
<proteinExistence type="predicted"/>
<dbReference type="PROSITE" id="PS50213">
    <property type="entry name" value="FAS1"/>
    <property type="match status" value="3"/>
</dbReference>
<evidence type="ECO:0000259" key="2">
    <source>
        <dbReference type="PROSITE" id="PS50213"/>
    </source>
</evidence>
<accession>A0ABU3BKA5</accession>
<protein>
    <submittedName>
        <fullName evidence="3">Fasciclin domain-containing protein</fullName>
    </submittedName>
</protein>
<dbReference type="EMBL" id="JAVRHU010000004">
    <property type="protein sequence ID" value="MDT0622540.1"/>
    <property type="molecule type" value="Genomic_DNA"/>
</dbReference>
<keyword evidence="1" id="KW-0732">Signal</keyword>
<feature type="domain" description="FAS1" evidence="2">
    <location>
        <begin position="37"/>
        <end position="175"/>
    </location>
</feature>
<evidence type="ECO:0000313" key="4">
    <source>
        <dbReference type="Proteomes" id="UP001250662"/>
    </source>
</evidence>
<dbReference type="PROSITE" id="PS51257">
    <property type="entry name" value="PROKAR_LIPOPROTEIN"/>
    <property type="match status" value="1"/>
</dbReference>
<dbReference type="InterPro" id="IPR050904">
    <property type="entry name" value="Adhesion/Biosynth-related"/>
</dbReference>
<feature type="domain" description="FAS1" evidence="2">
    <location>
        <begin position="177"/>
        <end position="310"/>
    </location>
</feature>
<keyword evidence="4" id="KW-1185">Reference proteome</keyword>
<dbReference type="Gene3D" id="2.30.180.10">
    <property type="entry name" value="FAS1 domain"/>
    <property type="match status" value="3"/>
</dbReference>
<feature type="chain" id="PRO_5045135509" evidence="1">
    <location>
        <begin position="25"/>
        <end position="467"/>
    </location>
</feature>
<dbReference type="SUPFAM" id="SSF82153">
    <property type="entry name" value="FAS1 domain"/>
    <property type="match status" value="3"/>
</dbReference>
<organism evidence="3 4">
    <name type="scientific">Croceitalea vernalis</name>
    <dbReference type="NCBI Taxonomy" id="3075599"/>
    <lineage>
        <taxon>Bacteria</taxon>
        <taxon>Pseudomonadati</taxon>
        <taxon>Bacteroidota</taxon>
        <taxon>Flavobacteriia</taxon>
        <taxon>Flavobacteriales</taxon>
        <taxon>Flavobacteriaceae</taxon>
        <taxon>Croceitalea</taxon>
    </lineage>
</organism>
<comment type="caution">
    <text evidence="3">The sequence shown here is derived from an EMBL/GenBank/DDBJ whole genome shotgun (WGS) entry which is preliminary data.</text>
</comment>
<dbReference type="SMART" id="SM00554">
    <property type="entry name" value="FAS1"/>
    <property type="match status" value="3"/>
</dbReference>
<name>A0ABU3BKA5_9FLAO</name>
<dbReference type="InterPro" id="IPR000782">
    <property type="entry name" value="FAS1_domain"/>
</dbReference>
<evidence type="ECO:0000313" key="3">
    <source>
        <dbReference type="EMBL" id="MDT0622540.1"/>
    </source>
</evidence>
<dbReference type="PANTHER" id="PTHR10900:SF77">
    <property type="entry name" value="FI19380P1"/>
    <property type="match status" value="1"/>
</dbReference>
<evidence type="ECO:0000256" key="1">
    <source>
        <dbReference type="SAM" id="SignalP"/>
    </source>
</evidence>
<gene>
    <name evidence="3" type="ORF">RM520_12985</name>
</gene>
<dbReference type="Pfam" id="PF02469">
    <property type="entry name" value="Fasciclin"/>
    <property type="match status" value="3"/>
</dbReference>
<feature type="signal peptide" evidence="1">
    <location>
        <begin position="1"/>
        <end position="24"/>
    </location>
</feature>
<dbReference type="Proteomes" id="UP001250662">
    <property type="component" value="Unassembled WGS sequence"/>
</dbReference>
<feature type="domain" description="FAS1" evidence="2">
    <location>
        <begin position="312"/>
        <end position="461"/>
    </location>
</feature>
<dbReference type="PANTHER" id="PTHR10900">
    <property type="entry name" value="PERIOSTIN-RELATED"/>
    <property type="match status" value="1"/>
</dbReference>
<sequence>MKVVSNFFKLSTLLVMFLFISCSDDDNETVDPPMVETTTIVDLAVDTADLSILVEALTAANLVETLQGDGPFTVFAPTNEAFAAFLTANNFSSLSDIPDDILTQVLLNHVVSGTNLSTNLSTGYVSSLSTAGAGGRNLSMYINTNSGVIINGVATVITPDVEADNGVVHIVNSVIGLPNIVDHAVANGSLTSLVSALTADGNTTFTDLLSSTDTDFTVFAPVDTAFSAFTNPNDNDINAVLSYHVIPGTAAFSDDLMNMYVTTAATNADGDNLSQYISTDDGVVINGSSQVALADIVATNGVVHAVSSVIDLPTVTTFAVADATFEPLVAALTEGTPATDFVSILNGEGPFTVFAPTADAFQALLDSNMDWNSVSDIDEALLTSVLQHHVVTPGNVRSSDLTNPGDTSPNTLEGDAITISLPGTGDNIADVTDGSGNTVIGIVVVDVQANNGVIHVLNKVMIPNTSN</sequence>
<dbReference type="RefSeq" id="WP_311388289.1">
    <property type="nucleotide sequence ID" value="NZ_JAVRHU010000004.1"/>
</dbReference>